<dbReference type="STRING" id="417373.GCA_001570685_01113"/>
<feature type="transmembrane region" description="Helical" evidence="1">
    <location>
        <begin position="12"/>
        <end position="29"/>
    </location>
</feature>
<evidence type="ECO:0000313" key="3">
    <source>
        <dbReference type="Proteomes" id="UP000051084"/>
    </source>
</evidence>
<dbReference type="OrthoDB" id="2097272at2"/>
<dbReference type="PATRIC" id="fig|1423742.4.peg.209"/>
<comment type="caution">
    <text evidence="2">The sequence shown here is derived from an EMBL/GenBank/DDBJ whole genome shotgun (WGS) entry which is preliminary data.</text>
</comment>
<keyword evidence="1" id="KW-0812">Transmembrane</keyword>
<dbReference type="Proteomes" id="UP000051084">
    <property type="component" value="Unassembled WGS sequence"/>
</dbReference>
<dbReference type="RefSeq" id="WP_054653400.1">
    <property type="nucleotide sequence ID" value="NZ_AZGC01000053.1"/>
</dbReference>
<name>A0A0R1UGT6_9LACO</name>
<proteinExistence type="predicted"/>
<accession>A0A0R1UGT6</accession>
<keyword evidence="3" id="KW-1185">Reference proteome</keyword>
<keyword evidence="1" id="KW-1133">Transmembrane helix</keyword>
<dbReference type="EMBL" id="AZGC01000053">
    <property type="protein sequence ID" value="KRL92604.1"/>
    <property type="molecule type" value="Genomic_DNA"/>
</dbReference>
<sequence length="183" mass="21608">MNNVFKPTKRNLIILGILILIIYPVYNFNHFRFYYIGHQPHPKYTYPFIPKLRSFSYFDESSLPGYSVSTNSDISQNYTVIKKNNIVKKGDLIRISSQEIEYFSDKDDENDFTDEKPKQLVEWALVDNESGKITSVYDNVSGKDIHQRKMKPEIYTALNQLEQTISNARRPLINLQWLYNIFH</sequence>
<protein>
    <submittedName>
        <fullName evidence="2">Uncharacterized protein</fullName>
    </submittedName>
</protein>
<evidence type="ECO:0000313" key="2">
    <source>
        <dbReference type="EMBL" id="KRL92604.1"/>
    </source>
</evidence>
<evidence type="ECO:0000256" key="1">
    <source>
        <dbReference type="SAM" id="Phobius"/>
    </source>
</evidence>
<keyword evidence="1" id="KW-0472">Membrane</keyword>
<organism evidence="2 3">
    <name type="scientific">Limosilactobacillus equigenerosi DSM 18793 = JCM 14505</name>
    <dbReference type="NCBI Taxonomy" id="1423742"/>
    <lineage>
        <taxon>Bacteria</taxon>
        <taxon>Bacillati</taxon>
        <taxon>Bacillota</taxon>
        <taxon>Bacilli</taxon>
        <taxon>Lactobacillales</taxon>
        <taxon>Lactobacillaceae</taxon>
        <taxon>Limosilactobacillus</taxon>
    </lineage>
</organism>
<dbReference type="AlphaFoldDB" id="A0A0R1UGT6"/>
<reference evidence="2 3" key="1">
    <citation type="journal article" date="2015" name="Genome Announc.">
        <title>Expanding the biotechnology potential of lactobacilli through comparative genomics of 213 strains and associated genera.</title>
        <authorList>
            <person name="Sun Z."/>
            <person name="Harris H.M."/>
            <person name="McCann A."/>
            <person name="Guo C."/>
            <person name="Argimon S."/>
            <person name="Zhang W."/>
            <person name="Yang X."/>
            <person name="Jeffery I.B."/>
            <person name="Cooney J.C."/>
            <person name="Kagawa T.F."/>
            <person name="Liu W."/>
            <person name="Song Y."/>
            <person name="Salvetti E."/>
            <person name="Wrobel A."/>
            <person name="Rasinkangas P."/>
            <person name="Parkhill J."/>
            <person name="Rea M.C."/>
            <person name="O'Sullivan O."/>
            <person name="Ritari J."/>
            <person name="Douillard F.P."/>
            <person name="Paul Ross R."/>
            <person name="Yang R."/>
            <person name="Briner A.E."/>
            <person name="Felis G.E."/>
            <person name="de Vos W.M."/>
            <person name="Barrangou R."/>
            <person name="Klaenhammer T.R."/>
            <person name="Caufield P.W."/>
            <person name="Cui Y."/>
            <person name="Zhang H."/>
            <person name="O'Toole P.W."/>
        </authorList>
    </citation>
    <scope>NUCLEOTIDE SEQUENCE [LARGE SCALE GENOMIC DNA]</scope>
    <source>
        <strain evidence="2 3">DSM 18793</strain>
    </source>
</reference>
<gene>
    <name evidence="2" type="ORF">FC21_GL000197</name>
</gene>